<name>A0AAC9L9P4_9PSEU</name>
<feature type="transmembrane region" description="Helical" evidence="2">
    <location>
        <begin position="56"/>
        <end position="81"/>
    </location>
</feature>
<sequence length="269" mass="29572">MKTTEPVHFRVRISSVLLGVILAIGPPVGAALGFLVAPVTHWLLDVIDGAPGPLRLLALIPTPWLVGGGAVAGLLVVMLLVRQILRETTVVDVGADAVTVHRDETSTYVERVRIAAVFVDPHDLVLVGSDERELLRRDADIGSRRLAAAFQAAGYPWAGDRDPQEHRFRPWIDGTPDLPADIHEILRQRGRELRDKNGDKAADLRERLQDLGVIVRDRTARNGQQWRFLTDHDTTRFSKLPKRSTDPKAGKHPSTTTPRSACSPQAGDT</sequence>
<evidence type="ECO:0000259" key="4">
    <source>
        <dbReference type="Pfam" id="PF23494"/>
    </source>
</evidence>
<evidence type="ECO:0000313" key="6">
    <source>
        <dbReference type="Proteomes" id="UP000185511"/>
    </source>
</evidence>
<evidence type="ECO:0000256" key="1">
    <source>
        <dbReference type="SAM" id="MobiDB-lite"/>
    </source>
</evidence>
<evidence type="ECO:0000256" key="2">
    <source>
        <dbReference type="SAM" id="Phobius"/>
    </source>
</evidence>
<evidence type="ECO:0000259" key="3">
    <source>
        <dbReference type="Pfam" id="PF23493"/>
    </source>
</evidence>
<dbReference type="InterPro" id="IPR056411">
    <property type="entry name" value="CysS_C"/>
</dbReference>
<gene>
    <name evidence="5" type="ORF">UA74_08045</name>
</gene>
<feature type="domain" description="Cysteinyl-tRNA ligase anticodon binding" evidence="3">
    <location>
        <begin position="175"/>
        <end position="227"/>
    </location>
</feature>
<reference evidence="6" key="1">
    <citation type="submission" date="2016-06" db="EMBL/GenBank/DDBJ databases">
        <title>Complete genome sequence of Actinoalloteichus fjordicus DSM 46855 (=ADI127-17), type strain of the new species Actinoalloteichus fjordicus.</title>
        <authorList>
            <person name="Ruckert C."/>
            <person name="Nouioui I."/>
            <person name="Willmese J."/>
            <person name="van Wezel G."/>
            <person name="Klenk H.-P."/>
            <person name="Kalinowski J."/>
            <person name="Zotchev S.B."/>
        </authorList>
    </citation>
    <scope>NUCLEOTIDE SEQUENCE [LARGE SCALE GENOMIC DNA]</scope>
    <source>
        <strain evidence="6">ADI127-7</strain>
    </source>
</reference>
<keyword evidence="2" id="KW-0472">Membrane</keyword>
<dbReference type="AlphaFoldDB" id="A0AAC9L9P4"/>
<protein>
    <submittedName>
        <fullName evidence="5">Uncharacterized protein</fullName>
    </submittedName>
</protein>
<accession>A0AAC9L9P4</accession>
<organism evidence="5 6">
    <name type="scientific">Actinoalloteichus fjordicus</name>
    <dbReference type="NCBI Taxonomy" id="1612552"/>
    <lineage>
        <taxon>Bacteria</taxon>
        <taxon>Bacillati</taxon>
        <taxon>Actinomycetota</taxon>
        <taxon>Actinomycetes</taxon>
        <taxon>Pseudonocardiales</taxon>
        <taxon>Pseudonocardiaceae</taxon>
        <taxon>Actinoalloteichus</taxon>
    </lineage>
</organism>
<dbReference type="EMBL" id="CP016076">
    <property type="protein sequence ID" value="APU13677.1"/>
    <property type="molecule type" value="Genomic_DNA"/>
</dbReference>
<keyword evidence="6" id="KW-1185">Reference proteome</keyword>
<dbReference type="Proteomes" id="UP000185511">
    <property type="component" value="Chromosome"/>
</dbReference>
<proteinExistence type="predicted"/>
<feature type="region of interest" description="Disordered" evidence="1">
    <location>
        <begin position="232"/>
        <end position="269"/>
    </location>
</feature>
<dbReference type="Pfam" id="PF23494">
    <property type="entry name" value="bPH_10"/>
    <property type="match status" value="1"/>
</dbReference>
<evidence type="ECO:0000313" key="5">
    <source>
        <dbReference type="EMBL" id="APU13677.1"/>
    </source>
</evidence>
<feature type="transmembrane region" description="Helical" evidence="2">
    <location>
        <begin position="12"/>
        <end position="36"/>
    </location>
</feature>
<dbReference type="Pfam" id="PF23493">
    <property type="entry name" value="CysS_C"/>
    <property type="match status" value="1"/>
</dbReference>
<keyword evidence="2" id="KW-0812">Transmembrane</keyword>
<keyword evidence="2" id="KW-1133">Transmembrane helix</keyword>
<feature type="compositionally biased region" description="Polar residues" evidence="1">
    <location>
        <begin position="253"/>
        <end position="269"/>
    </location>
</feature>
<dbReference type="InterPro" id="IPR057798">
    <property type="entry name" value="PH_YqeB"/>
</dbReference>
<feature type="domain" description="YqeB PH" evidence="4">
    <location>
        <begin position="11"/>
        <end position="158"/>
    </location>
</feature>
<dbReference type="KEGG" id="acad:UA74_08045"/>